<protein>
    <submittedName>
        <fullName evidence="3">Uncharacterized protein</fullName>
    </submittedName>
</protein>
<reference evidence="4" key="2">
    <citation type="submission" date="2013-12" db="EMBL/GenBank/DDBJ databases">
        <title>Evolution of pathogenesis and genome organization in the Tremellales.</title>
        <authorList>
            <person name="Cuomo C."/>
            <person name="Litvintseva A."/>
            <person name="Heitman J."/>
            <person name="Chen Y."/>
            <person name="Sun S."/>
            <person name="Springer D."/>
            <person name="Dromer F."/>
            <person name="Young S."/>
            <person name="Zeng Q."/>
            <person name="Chapman S."/>
            <person name="Gujja S."/>
            <person name="Saif S."/>
            <person name="Birren B."/>
        </authorList>
    </citation>
    <scope>NUCLEOTIDE SEQUENCE [LARGE SCALE GENOMIC DNA]</scope>
    <source>
        <strain evidence="4">CBS 10435</strain>
    </source>
</reference>
<dbReference type="AlphaFoldDB" id="A0A1B9IHU9"/>
<evidence type="ECO:0000313" key="4">
    <source>
        <dbReference type="Proteomes" id="UP000092583"/>
    </source>
</evidence>
<accession>A0A1B9IHU9</accession>
<gene>
    <name evidence="3" type="ORF">L486_07371</name>
</gene>
<reference evidence="3 4" key="1">
    <citation type="submission" date="2013-07" db="EMBL/GenBank/DDBJ databases">
        <title>The Genome Sequence of Kwoniella mangroviensis CBS10435.</title>
        <authorList>
            <consortium name="The Broad Institute Genome Sequencing Platform"/>
            <person name="Cuomo C."/>
            <person name="Litvintseva A."/>
            <person name="Chen Y."/>
            <person name="Heitman J."/>
            <person name="Sun S."/>
            <person name="Springer D."/>
            <person name="Dromer F."/>
            <person name="Young S.K."/>
            <person name="Zeng Q."/>
            <person name="Gargeya S."/>
            <person name="Fitzgerald M."/>
            <person name="Abouelleil A."/>
            <person name="Alvarado L."/>
            <person name="Berlin A.M."/>
            <person name="Chapman S.B."/>
            <person name="Dewar J."/>
            <person name="Goldberg J."/>
            <person name="Griggs A."/>
            <person name="Gujja S."/>
            <person name="Hansen M."/>
            <person name="Howarth C."/>
            <person name="Imamovic A."/>
            <person name="Larimer J."/>
            <person name="McCowan C."/>
            <person name="Murphy C."/>
            <person name="Pearson M."/>
            <person name="Priest M."/>
            <person name="Roberts A."/>
            <person name="Saif S."/>
            <person name="Shea T."/>
            <person name="Sykes S."/>
            <person name="Wortman J."/>
            <person name="Nusbaum C."/>
            <person name="Birren B."/>
        </authorList>
    </citation>
    <scope>NUCLEOTIDE SEQUENCE [LARGE SCALE GENOMIC DNA]</scope>
    <source>
        <strain evidence="3 4">CBS 10435</strain>
    </source>
</reference>
<dbReference type="EMBL" id="KI669467">
    <property type="protein sequence ID" value="OCF55258.1"/>
    <property type="molecule type" value="Genomic_DNA"/>
</dbReference>
<feature type="compositionally biased region" description="Low complexity" evidence="1">
    <location>
        <begin position="51"/>
        <end position="63"/>
    </location>
</feature>
<feature type="region of interest" description="Disordered" evidence="1">
    <location>
        <begin position="30"/>
        <end position="72"/>
    </location>
</feature>
<proteinExistence type="predicted"/>
<keyword evidence="2" id="KW-0812">Transmembrane</keyword>
<evidence type="ECO:0000313" key="3">
    <source>
        <dbReference type="EMBL" id="OCF55258.1"/>
    </source>
</evidence>
<keyword evidence="2" id="KW-0472">Membrane</keyword>
<evidence type="ECO:0000256" key="2">
    <source>
        <dbReference type="SAM" id="Phobius"/>
    </source>
</evidence>
<feature type="transmembrane region" description="Helical" evidence="2">
    <location>
        <begin position="186"/>
        <end position="206"/>
    </location>
</feature>
<dbReference type="OrthoDB" id="2563384at2759"/>
<keyword evidence="4" id="KW-1185">Reference proteome</keyword>
<evidence type="ECO:0000256" key="1">
    <source>
        <dbReference type="SAM" id="MobiDB-lite"/>
    </source>
</evidence>
<keyword evidence="2" id="KW-1133">Transmembrane helix</keyword>
<sequence length="335" mass="37949">MIYRMQSSNLIGHQLTQRTLRRALHACAKRAAEQTSPKGKGKAISDTLFAPSTRSTTPQTSTPKIAPGLKPTIPTYTSSPTHSRGWQAFEASWAYHPSASTQIPKFLKHKVKEVDMCVMEVRTIFEKPINFNPIIRLLGCGFTAFVGFLWFWLPPPLAEEGGYQTFWNSKPDSGYTTKIWGTFKHFLFVQTPYWALGGAAIGVYRLTKNLNIVTKLEQCRIRLSPISTPTSAGAAEEIYLRMSTVKKDLMGRWSGEPRDLRLSDVRVLPVKGPHERNGDYILNLHIKDSTKGTFADGQPYIVDTRYMKYLDKSDQPYVLSPSRLRHVFGRWEGFD</sequence>
<name>A0A1B9IHU9_9TREE</name>
<organism evidence="3 4">
    <name type="scientific">Kwoniella mangroviensis CBS 10435</name>
    <dbReference type="NCBI Taxonomy" id="1331196"/>
    <lineage>
        <taxon>Eukaryota</taxon>
        <taxon>Fungi</taxon>
        <taxon>Dikarya</taxon>
        <taxon>Basidiomycota</taxon>
        <taxon>Agaricomycotina</taxon>
        <taxon>Tremellomycetes</taxon>
        <taxon>Tremellales</taxon>
        <taxon>Cryptococcaceae</taxon>
        <taxon>Kwoniella</taxon>
    </lineage>
</organism>
<feature type="transmembrane region" description="Helical" evidence="2">
    <location>
        <begin position="134"/>
        <end position="153"/>
    </location>
</feature>
<dbReference type="Proteomes" id="UP000092583">
    <property type="component" value="Unassembled WGS sequence"/>
</dbReference>